<keyword evidence="2" id="KW-1185">Reference proteome</keyword>
<accession>A0ABP4IXZ3</accession>
<protein>
    <recommendedName>
        <fullName evidence="3">Molecular chaperone DnaJ</fullName>
    </recommendedName>
</protein>
<name>A0ABP4IXZ3_9PSEU</name>
<evidence type="ECO:0000313" key="2">
    <source>
        <dbReference type="Proteomes" id="UP001501414"/>
    </source>
</evidence>
<dbReference type="EMBL" id="BAAAJK010000053">
    <property type="protein sequence ID" value="GAA1401868.1"/>
    <property type="molecule type" value="Genomic_DNA"/>
</dbReference>
<sequence>MTPERRSSGTFRAGWSATLDLLLKEIEHLDPVGAVALRVDAPPDDIRLDGMLRARARVDFPGVVVSFTSASKGPLSFSTDMYEQRYYNDLPGWQANVRAIALSLEALRAVDRHGATSRGEQYVGWRQIESGPRPAPGPFDSPDEALRWMRDQAHADIGLRARDLFGEALFRTLARRMHPDMQGEQSAWARLDAARLMLKGSNLW</sequence>
<reference evidence="2" key="1">
    <citation type="journal article" date="2019" name="Int. J. Syst. Evol. Microbiol.">
        <title>The Global Catalogue of Microorganisms (GCM) 10K type strain sequencing project: providing services to taxonomists for standard genome sequencing and annotation.</title>
        <authorList>
            <consortium name="The Broad Institute Genomics Platform"/>
            <consortium name="The Broad Institute Genome Sequencing Center for Infectious Disease"/>
            <person name="Wu L."/>
            <person name="Ma J."/>
        </authorList>
    </citation>
    <scope>NUCLEOTIDE SEQUENCE [LARGE SCALE GENOMIC DNA]</scope>
    <source>
        <strain evidence="2">JCM 11896</strain>
    </source>
</reference>
<evidence type="ECO:0000313" key="1">
    <source>
        <dbReference type="EMBL" id="GAA1401868.1"/>
    </source>
</evidence>
<gene>
    <name evidence="1" type="ORF">GCM10009613_60920</name>
</gene>
<proteinExistence type="predicted"/>
<evidence type="ECO:0008006" key="3">
    <source>
        <dbReference type="Google" id="ProtNLM"/>
    </source>
</evidence>
<organism evidence="1 2">
    <name type="scientific">Pseudonocardia kongjuensis</name>
    <dbReference type="NCBI Taxonomy" id="102227"/>
    <lineage>
        <taxon>Bacteria</taxon>
        <taxon>Bacillati</taxon>
        <taxon>Actinomycetota</taxon>
        <taxon>Actinomycetes</taxon>
        <taxon>Pseudonocardiales</taxon>
        <taxon>Pseudonocardiaceae</taxon>
        <taxon>Pseudonocardia</taxon>
    </lineage>
</organism>
<comment type="caution">
    <text evidence="1">The sequence shown here is derived from an EMBL/GenBank/DDBJ whole genome shotgun (WGS) entry which is preliminary data.</text>
</comment>
<dbReference type="Proteomes" id="UP001501414">
    <property type="component" value="Unassembled WGS sequence"/>
</dbReference>